<organism evidence="8 9">
    <name type="scientific">Candidatus Adlerbacteria bacterium GW2011_GWC1_50_9</name>
    <dbReference type="NCBI Taxonomy" id="1618608"/>
    <lineage>
        <taxon>Bacteria</taxon>
        <taxon>Candidatus Adleribacteriota</taxon>
    </lineage>
</organism>
<name>A0A0G1WRF6_9BACT</name>
<reference evidence="8 9" key="1">
    <citation type="journal article" date="2015" name="Nature">
        <title>rRNA introns, odd ribosomes, and small enigmatic genomes across a large radiation of phyla.</title>
        <authorList>
            <person name="Brown C.T."/>
            <person name="Hug L.A."/>
            <person name="Thomas B.C."/>
            <person name="Sharon I."/>
            <person name="Castelle C.J."/>
            <person name="Singh A."/>
            <person name="Wilkins M.J."/>
            <person name="Williams K.H."/>
            <person name="Banfield J.F."/>
        </authorList>
    </citation>
    <scope>NUCLEOTIDE SEQUENCE [LARGE SCALE GENOMIC DNA]</scope>
</reference>
<keyword evidence="4 6" id="KW-0699">rRNA-binding</keyword>
<keyword evidence="2 4" id="KW-0689">Ribosomal protein</keyword>
<comment type="function">
    <text evidence="4 6">This protein binds to the 23S rRNA, and is important in its secondary structure. It is located near the subunit interface in the base of the L7/L12 stalk, and near the tRNA binding site of the peptidyltransferase center.</text>
</comment>
<dbReference type="AlphaFoldDB" id="A0A0G1WRF6"/>
<feature type="domain" description="Large ribosomal subunit protein uL6 alpha-beta" evidence="7">
    <location>
        <begin position="91"/>
        <end position="163"/>
    </location>
</feature>
<keyword evidence="4 6" id="KW-0694">RNA-binding</keyword>
<dbReference type="PATRIC" id="fig|1618608.3.peg.244"/>
<evidence type="ECO:0000256" key="5">
    <source>
        <dbReference type="RuleBase" id="RU003869"/>
    </source>
</evidence>
<gene>
    <name evidence="4" type="primary">rplF</name>
    <name evidence="8" type="ORF">UY61_C0014G0014</name>
</gene>
<dbReference type="Proteomes" id="UP000034201">
    <property type="component" value="Unassembled WGS sequence"/>
</dbReference>
<dbReference type="InterPro" id="IPR036789">
    <property type="entry name" value="Ribosomal_uL6-like_a/b-dom_sf"/>
</dbReference>
<dbReference type="GO" id="GO:0022625">
    <property type="term" value="C:cytosolic large ribosomal subunit"/>
    <property type="evidence" value="ECO:0007669"/>
    <property type="project" value="UniProtKB-UniRule"/>
</dbReference>
<dbReference type="GO" id="GO:0003735">
    <property type="term" value="F:structural constituent of ribosome"/>
    <property type="evidence" value="ECO:0007669"/>
    <property type="project" value="UniProtKB-UniRule"/>
</dbReference>
<evidence type="ECO:0000259" key="7">
    <source>
        <dbReference type="Pfam" id="PF00347"/>
    </source>
</evidence>
<dbReference type="SUPFAM" id="SSF56053">
    <property type="entry name" value="Ribosomal protein L6"/>
    <property type="match status" value="2"/>
</dbReference>
<proteinExistence type="inferred from homology"/>
<keyword evidence="3 4" id="KW-0687">Ribonucleoprotein</keyword>
<dbReference type="InterPro" id="IPR020040">
    <property type="entry name" value="Ribosomal_uL6_a/b-dom"/>
</dbReference>
<dbReference type="EMBL" id="LCQQ01000014">
    <property type="protein sequence ID" value="KKW21120.1"/>
    <property type="molecule type" value="Genomic_DNA"/>
</dbReference>
<dbReference type="GO" id="GO:0002181">
    <property type="term" value="P:cytoplasmic translation"/>
    <property type="evidence" value="ECO:0007669"/>
    <property type="project" value="TreeGrafter"/>
</dbReference>
<dbReference type="Gene3D" id="3.90.930.12">
    <property type="entry name" value="Ribosomal protein L6, alpha-beta domain"/>
    <property type="match status" value="2"/>
</dbReference>
<comment type="subunit">
    <text evidence="4">Part of the 50S ribosomal subunit.</text>
</comment>
<dbReference type="HAMAP" id="MF_01365_B">
    <property type="entry name" value="Ribosomal_uL6_B"/>
    <property type="match status" value="1"/>
</dbReference>
<feature type="domain" description="Large ribosomal subunit protein uL6 alpha-beta" evidence="7">
    <location>
        <begin position="12"/>
        <end position="82"/>
    </location>
</feature>
<dbReference type="NCBIfam" id="TIGR03654">
    <property type="entry name" value="L6_bact"/>
    <property type="match status" value="1"/>
</dbReference>
<evidence type="ECO:0000256" key="4">
    <source>
        <dbReference type="HAMAP-Rule" id="MF_01365"/>
    </source>
</evidence>
<protein>
    <recommendedName>
        <fullName evidence="4">Large ribosomal subunit protein uL6</fullName>
    </recommendedName>
</protein>
<dbReference type="InterPro" id="IPR000702">
    <property type="entry name" value="Ribosomal_uL6-like"/>
</dbReference>
<comment type="similarity">
    <text evidence="1 4 5">Belongs to the universal ribosomal protein uL6 family.</text>
</comment>
<comment type="caution">
    <text evidence="8">The sequence shown here is derived from an EMBL/GenBank/DDBJ whole genome shotgun (WGS) entry which is preliminary data.</text>
</comment>
<accession>A0A0G1WRF6</accession>
<dbReference type="PIRSF" id="PIRSF002162">
    <property type="entry name" value="Ribosomal_L6"/>
    <property type="match status" value="1"/>
</dbReference>
<dbReference type="InterPro" id="IPR019906">
    <property type="entry name" value="Ribosomal_uL6_bac-type"/>
</dbReference>
<dbReference type="PANTHER" id="PTHR11655:SF14">
    <property type="entry name" value="LARGE RIBOSOMAL SUBUNIT PROTEIN UL6M"/>
    <property type="match status" value="1"/>
</dbReference>
<evidence type="ECO:0000256" key="1">
    <source>
        <dbReference type="ARBA" id="ARBA00009356"/>
    </source>
</evidence>
<dbReference type="FunFam" id="3.90.930.12:FF:000001">
    <property type="entry name" value="50S ribosomal protein L6"/>
    <property type="match status" value="1"/>
</dbReference>
<evidence type="ECO:0000256" key="2">
    <source>
        <dbReference type="ARBA" id="ARBA00022980"/>
    </source>
</evidence>
<evidence type="ECO:0000256" key="6">
    <source>
        <dbReference type="RuleBase" id="RU003870"/>
    </source>
</evidence>
<dbReference type="PRINTS" id="PR00059">
    <property type="entry name" value="RIBOSOMALL6"/>
</dbReference>
<evidence type="ECO:0000313" key="9">
    <source>
        <dbReference type="Proteomes" id="UP000034201"/>
    </source>
</evidence>
<evidence type="ECO:0000256" key="3">
    <source>
        <dbReference type="ARBA" id="ARBA00023274"/>
    </source>
</evidence>
<dbReference type="GO" id="GO:0019843">
    <property type="term" value="F:rRNA binding"/>
    <property type="evidence" value="ECO:0007669"/>
    <property type="project" value="UniProtKB-UniRule"/>
</dbReference>
<dbReference type="Pfam" id="PF00347">
    <property type="entry name" value="Ribosomal_L6"/>
    <property type="match status" value="2"/>
</dbReference>
<dbReference type="PANTHER" id="PTHR11655">
    <property type="entry name" value="60S/50S RIBOSOMAL PROTEIN L6/L9"/>
    <property type="match status" value="1"/>
</dbReference>
<sequence length="180" mass="19365">MSRIGKKPIVLPPGVSLDVKENIVSVQGPKGELSREIPREISLSVVGSEVRCAPRIETKKTPALWGLARSLVANMIEGVTSGFEKKLEFEGIGYRMAVEGSTLVMQVGFSHPVKIPAPKGISLVVEKSVITVSGINKELVGETAAYIRSIRPTEPYKGKGIRYQGEIIRRKAGKKAVASG</sequence>
<evidence type="ECO:0000313" key="8">
    <source>
        <dbReference type="EMBL" id="KKW21120.1"/>
    </source>
</evidence>